<reference evidence="4 5" key="1">
    <citation type="submission" date="2018-08" db="EMBL/GenBank/DDBJ databases">
        <title>A genome reference for cultivated species of the human gut microbiota.</title>
        <authorList>
            <person name="Zou Y."/>
            <person name="Xue W."/>
            <person name="Luo G."/>
        </authorList>
    </citation>
    <scope>NUCLEOTIDE SEQUENCE [LARGE SCALE GENOMIC DNA]</scope>
    <source>
        <strain evidence="4 5">TM10-1AC</strain>
    </source>
</reference>
<protein>
    <recommendedName>
        <fullName evidence="3">Hcy-binding domain-containing protein</fullName>
    </recommendedName>
</protein>
<feature type="domain" description="Hcy-binding" evidence="3">
    <location>
        <begin position="14"/>
        <end position="107"/>
    </location>
</feature>
<evidence type="ECO:0000259" key="3">
    <source>
        <dbReference type="Pfam" id="PF02574"/>
    </source>
</evidence>
<dbReference type="GO" id="GO:0032259">
    <property type="term" value="P:methylation"/>
    <property type="evidence" value="ECO:0007669"/>
    <property type="project" value="UniProtKB-KW"/>
</dbReference>
<dbReference type="PANTHER" id="PTHR11103:SF10">
    <property type="entry name" value="HOMOCYSTEINE S-METHYLTRANSFERASE 1-RELATED"/>
    <property type="match status" value="1"/>
</dbReference>
<keyword evidence="1" id="KW-0489">Methyltransferase</keyword>
<gene>
    <name evidence="4" type="ORF">DXD91_10625</name>
</gene>
<dbReference type="InterPro" id="IPR003726">
    <property type="entry name" value="HCY_dom"/>
</dbReference>
<dbReference type="PANTHER" id="PTHR11103">
    <property type="entry name" value="SLR1189 PROTEIN"/>
    <property type="match status" value="1"/>
</dbReference>
<dbReference type="SUPFAM" id="SSF82282">
    <property type="entry name" value="Homocysteine S-methyltransferase"/>
    <property type="match status" value="1"/>
</dbReference>
<name>A0A374NHP0_9FIRM</name>
<dbReference type="Pfam" id="PF02574">
    <property type="entry name" value="S-methyl_trans"/>
    <property type="match status" value="1"/>
</dbReference>
<keyword evidence="2" id="KW-0808">Transferase</keyword>
<comment type="caution">
    <text evidence="4">The sequence shown here is derived from an EMBL/GenBank/DDBJ whole genome shotgun (WGS) entry which is preliminary data.</text>
</comment>
<evidence type="ECO:0000256" key="1">
    <source>
        <dbReference type="ARBA" id="ARBA00022603"/>
    </source>
</evidence>
<accession>A0A374NHP0</accession>
<dbReference type="EMBL" id="QSOE01000075">
    <property type="protein sequence ID" value="RGI84783.1"/>
    <property type="molecule type" value="Genomic_DNA"/>
</dbReference>
<dbReference type="GO" id="GO:0008168">
    <property type="term" value="F:methyltransferase activity"/>
    <property type="evidence" value="ECO:0007669"/>
    <property type="project" value="UniProtKB-KW"/>
</dbReference>
<dbReference type="Proteomes" id="UP000262524">
    <property type="component" value="Unassembled WGS sequence"/>
</dbReference>
<proteinExistence type="predicted"/>
<dbReference type="Gene3D" id="3.20.20.330">
    <property type="entry name" value="Homocysteine-binding-like domain"/>
    <property type="match status" value="1"/>
</dbReference>
<dbReference type="AlphaFoldDB" id="A0A374NHP0"/>
<dbReference type="InterPro" id="IPR036589">
    <property type="entry name" value="HCY_dom_sf"/>
</dbReference>
<evidence type="ECO:0000256" key="2">
    <source>
        <dbReference type="ARBA" id="ARBA00022679"/>
    </source>
</evidence>
<evidence type="ECO:0000313" key="4">
    <source>
        <dbReference type="EMBL" id="RGI84783.1"/>
    </source>
</evidence>
<sequence>MRMNIREYLENHKLLTDGAMGTYFDSIEKENYICSEEANITNPALVREIHRSYVKNGAQLLRSNTFLANEGTFLSLTQAKAEAFENITLKQLIIAGYQWQKKLRKKYIKRNIRYLQRQISALF</sequence>
<organism evidence="4 5">
    <name type="scientific">Anaerobutyricum hallii</name>
    <dbReference type="NCBI Taxonomy" id="39488"/>
    <lineage>
        <taxon>Bacteria</taxon>
        <taxon>Bacillati</taxon>
        <taxon>Bacillota</taxon>
        <taxon>Clostridia</taxon>
        <taxon>Lachnospirales</taxon>
        <taxon>Lachnospiraceae</taxon>
        <taxon>Anaerobutyricum</taxon>
    </lineage>
</organism>
<evidence type="ECO:0000313" key="5">
    <source>
        <dbReference type="Proteomes" id="UP000262524"/>
    </source>
</evidence>